<organism evidence="5 6">
    <name type="scientific">Coraliomargarita algicola</name>
    <dbReference type="NCBI Taxonomy" id="3092156"/>
    <lineage>
        <taxon>Bacteria</taxon>
        <taxon>Pseudomonadati</taxon>
        <taxon>Verrucomicrobiota</taxon>
        <taxon>Opitutia</taxon>
        <taxon>Puniceicoccales</taxon>
        <taxon>Coraliomargaritaceae</taxon>
        <taxon>Coraliomargarita</taxon>
    </lineage>
</organism>
<evidence type="ECO:0000256" key="1">
    <source>
        <dbReference type="ARBA" id="ARBA00022801"/>
    </source>
</evidence>
<keyword evidence="1" id="KW-0378">Hydrolase</keyword>
<keyword evidence="2" id="KW-0326">Glycosidase</keyword>
<name>A0ABZ0RML1_9BACT</name>
<dbReference type="EMBL" id="CP138858">
    <property type="protein sequence ID" value="WPJ96157.1"/>
    <property type="molecule type" value="Genomic_DNA"/>
</dbReference>
<evidence type="ECO:0000313" key="6">
    <source>
        <dbReference type="Proteomes" id="UP001324993"/>
    </source>
</evidence>
<evidence type="ECO:0000259" key="4">
    <source>
        <dbReference type="Pfam" id="PF00150"/>
    </source>
</evidence>
<dbReference type="InterPro" id="IPR001547">
    <property type="entry name" value="Glyco_hydro_5"/>
</dbReference>
<accession>A0ABZ0RML1</accession>
<keyword evidence="6" id="KW-1185">Reference proteome</keyword>
<dbReference type="PROSITE" id="PS00659">
    <property type="entry name" value="GLYCOSYL_HYDROL_F5"/>
    <property type="match status" value="1"/>
</dbReference>
<dbReference type="InterPro" id="IPR017853">
    <property type="entry name" value="GH"/>
</dbReference>
<feature type="domain" description="Glycoside hydrolase family 5" evidence="4">
    <location>
        <begin position="423"/>
        <end position="706"/>
    </location>
</feature>
<dbReference type="PANTHER" id="PTHR34142:SF1">
    <property type="entry name" value="GLYCOSIDE HYDROLASE FAMILY 5 DOMAIN-CONTAINING PROTEIN"/>
    <property type="match status" value="1"/>
</dbReference>
<dbReference type="InterPro" id="IPR018087">
    <property type="entry name" value="Glyco_hydro_5_CS"/>
</dbReference>
<evidence type="ECO:0000313" key="5">
    <source>
        <dbReference type="EMBL" id="WPJ96157.1"/>
    </source>
</evidence>
<dbReference type="Pfam" id="PF00150">
    <property type="entry name" value="Cellulase"/>
    <property type="match status" value="1"/>
</dbReference>
<feature type="chain" id="PRO_5047510638" evidence="3">
    <location>
        <begin position="27"/>
        <end position="743"/>
    </location>
</feature>
<gene>
    <name evidence="5" type="ORF">SH580_00390</name>
</gene>
<evidence type="ECO:0000256" key="3">
    <source>
        <dbReference type="SAM" id="SignalP"/>
    </source>
</evidence>
<evidence type="ECO:0000256" key="2">
    <source>
        <dbReference type="ARBA" id="ARBA00023295"/>
    </source>
</evidence>
<reference evidence="5 6" key="1">
    <citation type="submission" date="2023-11" db="EMBL/GenBank/DDBJ databases">
        <title>Coraliomargarita sp. nov., isolated from marine algae.</title>
        <authorList>
            <person name="Lee J.K."/>
            <person name="Baek J.H."/>
            <person name="Kim J.M."/>
            <person name="Choi D.G."/>
            <person name="Jeon C.O."/>
        </authorList>
    </citation>
    <scope>NUCLEOTIDE SEQUENCE [LARGE SCALE GENOMIC DNA]</scope>
    <source>
        <strain evidence="5 6">J2-16</strain>
    </source>
</reference>
<dbReference type="Gene3D" id="2.60.120.260">
    <property type="entry name" value="Galactose-binding domain-like"/>
    <property type="match status" value="2"/>
</dbReference>
<dbReference type="Proteomes" id="UP001324993">
    <property type="component" value="Chromosome"/>
</dbReference>
<dbReference type="PANTHER" id="PTHR34142">
    <property type="entry name" value="ENDO-BETA-1,4-GLUCANASE A"/>
    <property type="match status" value="1"/>
</dbReference>
<dbReference type="SUPFAM" id="SSF51445">
    <property type="entry name" value="(Trans)glycosidases"/>
    <property type="match status" value="1"/>
</dbReference>
<proteinExistence type="predicted"/>
<protein>
    <submittedName>
        <fullName evidence="5">Cellulase family glycosylhydrolase</fullName>
    </submittedName>
</protein>
<dbReference type="RefSeq" id="WP_319833021.1">
    <property type="nucleotide sequence ID" value="NZ_CP138858.1"/>
</dbReference>
<keyword evidence="3" id="KW-0732">Signal</keyword>
<feature type="signal peptide" evidence="3">
    <location>
        <begin position="1"/>
        <end position="26"/>
    </location>
</feature>
<dbReference type="Gene3D" id="3.20.20.80">
    <property type="entry name" value="Glycosidases"/>
    <property type="match status" value="1"/>
</dbReference>
<sequence length="743" mass="83632">MRFSLHLLCLQSIFLLWAGSVSSAQAASLQDSILSNPGVELDADMDQWPDAWPKGTGILWGEEGGNRYLRMQSTTPGKLVMAYREIAVPEGVRALKFSWKQRITNLQRGEKAWFNARILFEFMDGGRKKLTPSPKPFAYGKDQPEWVTKEASFLVPEGTRIIKFMPCLFNVKAGTYDLDDLVLTPIDPTALLEAAALKESEQALQQQSDIEKRQAKAKALLDATGSLISNGNFESTQKNPAWPDHWGQLKENGSYENEAGDHFVRMKSTEPGKLIMLYREIDLPSDVKALKLSWRWRVTDLKVGEKPWFDARVIAEILDADGKKLKPQPSPSYSRGTDGWVHVSRDFLVPEGAVSIKLMPALFSVASGTMDIDDIKLEPTDTQALEAAAAKRAEEARMRYVAPEEPQKENWPLELHTEGNRLVDSNGEEVWLQGLNAGNLETLPHDTQVIKSAVVGIEEWNANVIRLPVKEEFWYGTSVYQKDGGQGYRDTIDQVVTLVANRGAYLVLDLHRYRAPKPIHAQFWVDAATHFKNHPAVLFDLMNEPHGISWEVWRNGGWVGTKKGVDESGFLTDAEKKANQGYESVGMQGLLDAVRSTGARNIVVVGGIGWSGDLSGVVQGYALDEHEGGNGIMYSWHQYNWHTGWAKTVLPVAEQYPILVGEVGADTNKMDFIPHEIQESPYTWVPDMLGFIQKYRLNWTAWCFHPRATPVLIKDWTYEPTEFWGVFAKEALHGKQFEMKRMR</sequence>